<organism evidence="4 5">
    <name type="scientific">Drechmeria coniospora</name>
    <name type="common">Nematophagous fungus</name>
    <name type="synonym">Meria coniospora</name>
    <dbReference type="NCBI Taxonomy" id="98403"/>
    <lineage>
        <taxon>Eukaryota</taxon>
        <taxon>Fungi</taxon>
        <taxon>Dikarya</taxon>
        <taxon>Ascomycota</taxon>
        <taxon>Pezizomycotina</taxon>
        <taxon>Sordariomycetes</taxon>
        <taxon>Hypocreomycetidae</taxon>
        <taxon>Hypocreales</taxon>
        <taxon>Ophiocordycipitaceae</taxon>
        <taxon>Drechmeria</taxon>
    </lineage>
</organism>
<sequence length="515" mass="57057">MVVDTAYYDTLGVQPTATELEIKKAYRKLAIIHHPDKNPNDPTAHEKFQAIGEAYQVLSDADLRKAYDKFGKDHAKPQEGFADPAEFFTSIFGGEAFVDWIGEISLMKDLTATMDITMQEMEAEAEAEAQAEAQKGAEDDKEFPGTEAAKKESLNEQQAAESKEGAAAAPSAPLPKVVVEEDKGAAHATASASAGVVPPARSDATSPAPSASSRSRVQIPLRPALMDKEHDETTEGELSEEALKQKEKKKGLSKEQREQLAAYEMERARIRKERVETLSRKLLDRVSVWTETDKGTDVTKAFQEKMRLEVENLKMESFGIDILHAIGQTYVSKASTLLRSQKFLGIGGFFSRIKDKGTLVKETWNTISSAIDAQQTMEDMAKMEEKGGEEWTDEKRVEYERRVTGKILTAAWRGSKFEIQSVLREVCDFVLNDKKVPLAKRLERAQALVLIGDVFSKAARSAEEEGDYLVFEQLVAEAAIKKDKDNAKHKKDKKGHRHHSADETAAAEAPNVPKA</sequence>
<feature type="compositionally biased region" description="Basic residues" evidence="2">
    <location>
        <begin position="487"/>
        <end position="499"/>
    </location>
</feature>
<dbReference type="SMART" id="SM00271">
    <property type="entry name" value="DnaJ"/>
    <property type="match status" value="1"/>
</dbReference>
<evidence type="ECO:0000313" key="5">
    <source>
        <dbReference type="Proteomes" id="UP000076580"/>
    </source>
</evidence>
<dbReference type="InterPro" id="IPR018253">
    <property type="entry name" value="DnaJ_domain_CS"/>
</dbReference>
<dbReference type="RefSeq" id="XP_040656922.1">
    <property type="nucleotide sequence ID" value="XM_040801889.1"/>
</dbReference>
<evidence type="ECO:0000313" key="4">
    <source>
        <dbReference type="EMBL" id="KYK57570.1"/>
    </source>
</evidence>
<dbReference type="Pfam" id="PF00226">
    <property type="entry name" value="DnaJ"/>
    <property type="match status" value="1"/>
</dbReference>
<accession>A0A151GKE4</accession>
<dbReference type="FunCoup" id="A0A151GKE4">
    <property type="interactions" value="40"/>
</dbReference>
<dbReference type="GO" id="GO:0016558">
    <property type="term" value="P:protein import into peroxisome matrix"/>
    <property type="evidence" value="ECO:0007669"/>
    <property type="project" value="TreeGrafter"/>
</dbReference>
<proteinExistence type="predicted"/>
<comment type="caution">
    <text evidence="4">The sequence shown here is derived from an EMBL/GenBank/DDBJ whole genome shotgun (WGS) entry which is preliminary data.</text>
</comment>
<dbReference type="InterPro" id="IPR026894">
    <property type="entry name" value="DnaJ_X"/>
</dbReference>
<dbReference type="PROSITE" id="PS00636">
    <property type="entry name" value="DNAJ_1"/>
    <property type="match status" value="1"/>
</dbReference>
<dbReference type="InterPro" id="IPR001623">
    <property type="entry name" value="DnaJ_domain"/>
</dbReference>
<dbReference type="PANTHER" id="PTHR45006:SF1">
    <property type="entry name" value="DNAJ-LIKE PROTEIN 1"/>
    <property type="match status" value="1"/>
</dbReference>
<dbReference type="AlphaFoldDB" id="A0A151GKE4"/>
<feature type="region of interest" description="Disordered" evidence="2">
    <location>
        <begin position="482"/>
        <end position="515"/>
    </location>
</feature>
<keyword evidence="5" id="KW-1185">Reference proteome</keyword>
<gene>
    <name evidence="4" type="ORF">DCS_04581</name>
</gene>
<dbReference type="PANTHER" id="PTHR45006">
    <property type="entry name" value="DNAJ-LIKE PROTEIN 1"/>
    <property type="match status" value="1"/>
</dbReference>
<dbReference type="CDD" id="cd06257">
    <property type="entry name" value="DnaJ"/>
    <property type="match status" value="1"/>
</dbReference>
<evidence type="ECO:0000256" key="2">
    <source>
        <dbReference type="SAM" id="MobiDB-lite"/>
    </source>
</evidence>
<dbReference type="FunFam" id="1.10.287.110:FF:000028">
    <property type="entry name" value="DnaJ domain protein"/>
    <property type="match status" value="1"/>
</dbReference>
<keyword evidence="1" id="KW-0143">Chaperone</keyword>
<dbReference type="PRINTS" id="PR00625">
    <property type="entry name" value="JDOMAIN"/>
</dbReference>
<dbReference type="GO" id="GO:0005829">
    <property type="term" value="C:cytosol"/>
    <property type="evidence" value="ECO:0007669"/>
    <property type="project" value="TreeGrafter"/>
</dbReference>
<dbReference type="InterPro" id="IPR036869">
    <property type="entry name" value="J_dom_sf"/>
</dbReference>
<protein>
    <submittedName>
        <fullName evidence="4">DNAJ domain containing protein</fullName>
    </submittedName>
</protein>
<dbReference type="EMBL" id="LAYC01000002">
    <property type="protein sequence ID" value="KYK57570.1"/>
    <property type="molecule type" value="Genomic_DNA"/>
</dbReference>
<dbReference type="Gene3D" id="1.10.287.110">
    <property type="entry name" value="DnaJ domain"/>
    <property type="match status" value="1"/>
</dbReference>
<evidence type="ECO:0000256" key="1">
    <source>
        <dbReference type="ARBA" id="ARBA00023186"/>
    </source>
</evidence>
<feature type="compositionally biased region" description="Basic and acidic residues" evidence="2">
    <location>
        <begin position="135"/>
        <end position="154"/>
    </location>
</feature>
<dbReference type="InterPro" id="IPR052814">
    <property type="entry name" value="Peroxisomal_DnaJ"/>
</dbReference>
<dbReference type="STRING" id="98403.A0A151GKE4"/>
<name>A0A151GKE4_DRECN</name>
<feature type="compositionally biased region" description="Basic and acidic residues" evidence="2">
    <location>
        <begin position="241"/>
        <end position="257"/>
    </location>
</feature>
<feature type="domain" description="J" evidence="3">
    <location>
        <begin position="6"/>
        <end position="71"/>
    </location>
</feature>
<feature type="region of interest" description="Disordered" evidence="2">
    <location>
        <begin position="122"/>
        <end position="257"/>
    </location>
</feature>
<dbReference type="PROSITE" id="PS50076">
    <property type="entry name" value="DNAJ_2"/>
    <property type="match status" value="1"/>
</dbReference>
<dbReference type="Pfam" id="PF14308">
    <property type="entry name" value="DnaJ-X"/>
    <property type="match status" value="1"/>
</dbReference>
<dbReference type="SUPFAM" id="SSF46565">
    <property type="entry name" value="Chaperone J-domain"/>
    <property type="match status" value="1"/>
</dbReference>
<reference evidence="4 5" key="1">
    <citation type="journal article" date="2016" name="Sci. Rep.">
        <title>Insights into Adaptations to a Near-Obligate Nematode Endoparasitic Lifestyle from the Finished Genome of Drechmeria coniospora.</title>
        <authorList>
            <person name="Zhang L."/>
            <person name="Zhou Z."/>
            <person name="Guo Q."/>
            <person name="Fokkens L."/>
            <person name="Miskei M."/>
            <person name="Pocsi I."/>
            <person name="Zhang W."/>
            <person name="Chen M."/>
            <person name="Wang L."/>
            <person name="Sun Y."/>
            <person name="Donzelli B.G."/>
            <person name="Gibson D.M."/>
            <person name="Nelson D.R."/>
            <person name="Luo J.G."/>
            <person name="Rep M."/>
            <person name="Liu H."/>
            <person name="Yang S."/>
            <person name="Wang J."/>
            <person name="Krasnoff S.B."/>
            <person name="Xu Y."/>
            <person name="Molnar I."/>
            <person name="Lin M."/>
        </authorList>
    </citation>
    <scope>NUCLEOTIDE SEQUENCE [LARGE SCALE GENOMIC DNA]</scope>
    <source>
        <strain evidence="4 5">ARSEF 6962</strain>
    </source>
</reference>
<evidence type="ECO:0000259" key="3">
    <source>
        <dbReference type="PROSITE" id="PS50076"/>
    </source>
</evidence>
<dbReference type="GeneID" id="63717224"/>
<feature type="compositionally biased region" description="Low complexity" evidence="2">
    <location>
        <begin position="186"/>
        <end position="216"/>
    </location>
</feature>
<dbReference type="Proteomes" id="UP000076580">
    <property type="component" value="Chromosome 02"/>
</dbReference>
<dbReference type="InParanoid" id="A0A151GKE4"/>